<dbReference type="PANTHER" id="PTHR33067:SF9">
    <property type="entry name" value="RNA-DIRECTED DNA POLYMERASE"/>
    <property type="match status" value="1"/>
</dbReference>
<keyword evidence="1" id="KW-0695">RNA-directed DNA polymerase</keyword>
<sequence length="276" mass="31576">MENVLVKIDKFVFLCDFVVIDMPEILGEITILGKPFLATIHAQIDVFNREISFGIGEDRVKFDVNGNAHHSNVTLEKVYMAAEKESFNPLEIEDDLFLYESPTCLRFEQNTRTHTNSNIETIDSPSNMQETNKRCADLQPDNKRDTSRWHVCKHVRVFYDDGSGEDCGIWPICNPDLSFCSGYGAVYGKGKKGYVIDDVWEKCEQNHGGTTYAWHDEGHEEEELWKCGIEKAEYVPPIVNVETFEVKRYSFMGGGSFIYITKQFDDALPLGRAKWS</sequence>
<protein>
    <submittedName>
        <fullName evidence="1">RNA-directed DNA polymerase, eukaryota, reverse transcriptase zinc-binding domain protein</fullName>
    </submittedName>
</protein>
<name>A0ABQ5CVZ6_9ASTR</name>
<accession>A0ABQ5CVZ6</accession>
<dbReference type="EMBL" id="BQNB010014598">
    <property type="protein sequence ID" value="GJT30118.1"/>
    <property type="molecule type" value="Genomic_DNA"/>
</dbReference>
<dbReference type="GO" id="GO:0003964">
    <property type="term" value="F:RNA-directed DNA polymerase activity"/>
    <property type="evidence" value="ECO:0007669"/>
    <property type="project" value="UniProtKB-KW"/>
</dbReference>
<evidence type="ECO:0000313" key="1">
    <source>
        <dbReference type="EMBL" id="GJT30118.1"/>
    </source>
</evidence>
<gene>
    <name evidence="1" type="ORF">Tco_0910393</name>
</gene>
<organism evidence="1 2">
    <name type="scientific">Tanacetum coccineum</name>
    <dbReference type="NCBI Taxonomy" id="301880"/>
    <lineage>
        <taxon>Eukaryota</taxon>
        <taxon>Viridiplantae</taxon>
        <taxon>Streptophyta</taxon>
        <taxon>Embryophyta</taxon>
        <taxon>Tracheophyta</taxon>
        <taxon>Spermatophyta</taxon>
        <taxon>Magnoliopsida</taxon>
        <taxon>eudicotyledons</taxon>
        <taxon>Gunneridae</taxon>
        <taxon>Pentapetalae</taxon>
        <taxon>asterids</taxon>
        <taxon>campanulids</taxon>
        <taxon>Asterales</taxon>
        <taxon>Asteraceae</taxon>
        <taxon>Asteroideae</taxon>
        <taxon>Anthemideae</taxon>
        <taxon>Anthemidinae</taxon>
        <taxon>Tanacetum</taxon>
    </lineage>
</organism>
<reference evidence="1" key="2">
    <citation type="submission" date="2022-01" db="EMBL/GenBank/DDBJ databases">
        <authorList>
            <person name="Yamashiro T."/>
            <person name="Shiraishi A."/>
            <person name="Satake H."/>
            <person name="Nakayama K."/>
        </authorList>
    </citation>
    <scope>NUCLEOTIDE SEQUENCE</scope>
</reference>
<dbReference type="InterPro" id="IPR021109">
    <property type="entry name" value="Peptidase_aspartic_dom_sf"/>
</dbReference>
<reference evidence="1" key="1">
    <citation type="journal article" date="2022" name="Int. J. Mol. Sci.">
        <title>Draft Genome of Tanacetum Coccineum: Genomic Comparison of Closely Related Tanacetum-Family Plants.</title>
        <authorList>
            <person name="Yamashiro T."/>
            <person name="Shiraishi A."/>
            <person name="Nakayama K."/>
            <person name="Satake H."/>
        </authorList>
    </citation>
    <scope>NUCLEOTIDE SEQUENCE</scope>
</reference>
<dbReference type="Gene3D" id="2.40.70.10">
    <property type="entry name" value="Acid Proteases"/>
    <property type="match status" value="1"/>
</dbReference>
<keyword evidence="1" id="KW-0808">Transferase</keyword>
<keyword evidence="2" id="KW-1185">Reference proteome</keyword>
<dbReference type="PANTHER" id="PTHR33067">
    <property type="entry name" value="RNA-DIRECTED DNA POLYMERASE-RELATED"/>
    <property type="match status" value="1"/>
</dbReference>
<keyword evidence="1" id="KW-0548">Nucleotidyltransferase</keyword>
<dbReference type="Proteomes" id="UP001151760">
    <property type="component" value="Unassembled WGS sequence"/>
</dbReference>
<evidence type="ECO:0000313" key="2">
    <source>
        <dbReference type="Proteomes" id="UP001151760"/>
    </source>
</evidence>
<proteinExistence type="predicted"/>
<comment type="caution">
    <text evidence="1">The sequence shown here is derived from an EMBL/GenBank/DDBJ whole genome shotgun (WGS) entry which is preliminary data.</text>
</comment>